<dbReference type="RefSeq" id="XP_017779700.1">
    <property type="nucleotide sequence ID" value="XM_017924211.1"/>
</dbReference>
<dbReference type="PROSITE" id="PS51732">
    <property type="entry name" value="ASN_GLN_ASE_3"/>
    <property type="match status" value="1"/>
</dbReference>
<accession>A0ABM1MYQ0</accession>
<gene>
    <name evidence="6" type="primary">LOC108564986</name>
</gene>
<dbReference type="InterPro" id="IPR036152">
    <property type="entry name" value="Asp/glu_Ase-like_sf"/>
</dbReference>
<dbReference type="InterPro" id="IPR020827">
    <property type="entry name" value="Asparaginase/glutaminase_AS1"/>
</dbReference>
<keyword evidence="5" id="KW-1185">Reference proteome</keyword>
<dbReference type="EC" id="3.5.1.1" evidence="1"/>
<feature type="domain" description="L-asparaginase N-terminal" evidence="3">
    <location>
        <begin position="9"/>
        <end position="217"/>
    </location>
</feature>
<feature type="active site" evidence="2">
    <location>
        <position position="17"/>
    </location>
</feature>
<dbReference type="SUPFAM" id="SSF53774">
    <property type="entry name" value="Glutaminase/Asparaginase"/>
    <property type="match status" value="1"/>
</dbReference>
<evidence type="ECO:0000259" key="3">
    <source>
        <dbReference type="Pfam" id="PF00710"/>
    </source>
</evidence>
<dbReference type="InterPro" id="IPR006034">
    <property type="entry name" value="Asparaginase/glutaminase-like"/>
</dbReference>
<evidence type="ECO:0000259" key="4">
    <source>
        <dbReference type="Pfam" id="PF17763"/>
    </source>
</evidence>
<dbReference type="PIRSF" id="PIRSF500176">
    <property type="entry name" value="L_ASNase"/>
    <property type="match status" value="1"/>
</dbReference>
<dbReference type="PRINTS" id="PR00139">
    <property type="entry name" value="ASNGLNASE"/>
</dbReference>
<dbReference type="InterPro" id="IPR041725">
    <property type="entry name" value="L-asparaginase_I"/>
</dbReference>
<reference evidence="6" key="1">
    <citation type="submission" date="2025-08" db="UniProtKB">
        <authorList>
            <consortium name="RefSeq"/>
        </authorList>
    </citation>
    <scope>IDENTIFICATION</scope>
    <source>
        <tissue evidence="6">Whole Larva</tissue>
    </source>
</reference>
<dbReference type="PANTHER" id="PTHR11707">
    <property type="entry name" value="L-ASPARAGINASE"/>
    <property type="match status" value="1"/>
</dbReference>
<proteinExistence type="predicted"/>
<dbReference type="InterPro" id="IPR040919">
    <property type="entry name" value="Asparaginase_C"/>
</dbReference>
<dbReference type="Proteomes" id="UP000695000">
    <property type="component" value="Unplaced"/>
</dbReference>
<organism evidence="5 6">
    <name type="scientific">Nicrophorus vespilloides</name>
    <name type="common">Boreal carrion beetle</name>
    <dbReference type="NCBI Taxonomy" id="110193"/>
    <lineage>
        <taxon>Eukaryota</taxon>
        <taxon>Metazoa</taxon>
        <taxon>Ecdysozoa</taxon>
        <taxon>Arthropoda</taxon>
        <taxon>Hexapoda</taxon>
        <taxon>Insecta</taxon>
        <taxon>Pterygota</taxon>
        <taxon>Neoptera</taxon>
        <taxon>Endopterygota</taxon>
        <taxon>Coleoptera</taxon>
        <taxon>Polyphaga</taxon>
        <taxon>Staphyliniformia</taxon>
        <taxon>Silphidae</taxon>
        <taxon>Nicrophorinae</taxon>
        <taxon>Nicrophorus</taxon>
    </lineage>
</organism>
<dbReference type="Pfam" id="PF17763">
    <property type="entry name" value="Asparaginase_C"/>
    <property type="match status" value="1"/>
</dbReference>
<dbReference type="PIRSF" id="PIRSF001220">
    <property type="entry name" value="L-ASNase_gatD"/>
    <property type="match status" value="1"/>
</dbReference>
<feature type="domain" description="Asparaginase/glutaminase C-terminal" evidence="4">
    <location>
        <begin position="237"/>
        <end position="352"/>
    </location>
</feature>
<evidence type="ECO:0000256" key="2">
    <source>
        <dbReference type="PROSITE-ProRule" id="PRU10099"/>
    </source>
</evidence>
<dbReference type="GeneID" id="108564986"/>
<dbReference type="InterPro" id="IPR027473">
    <property type="entry name" value="L-asparaginase_C"/>
</dbReference>
<dbReference type="SFLD" id="SFLDS00057">
    <property type="entry name" value="Glutaminase/Asparaginase"/>
    <property type="match status" value="1"/>
</dbReference>
<dbReference type="CDD" id="cd08963">
    <property type="entry name" value="L-asparaginase_I"/>
    <property type="match status" value="1"/>
</dbReference>
<dbReference type="PROSITE" id="PS00144">
    <property type="entry name" value="ASN_GLN_ASE_1"/>
    <property type="match status" value="1"/>
</dbReference>
<evidence type="ECO:0000256" key="1">
    <source>
        <dbReference type="ARBA" id="ARBA00012920"/>
    </source>
</evidence>
<sequence length="363" mass="41051">MSDYITKEVLVIYTGGTIGMTENEEGVLTPSNEFIERIKNTPDLHDESLAREYFNENMEDNIFVTRSNGTVIIYRINEYKPLLDSSNMSLEEWKRIANDIGENYEKYDGFVVLQGTDTLTYTASNLSFMFENLDKTVIVTGAQIPIFEKRNDAKDNFLMSLVYAAVYQIPEVCVYFGNELFRGNRTIKFSNTLLKAFKSHNYNLLGEVNIDVHLYEEYLLKPMTLNKFKVNSNINANVDIFKFHPLVTPDKLESCLKSNIDGVVLITYGAGNIPTNEKIIQILKDAVESGIIIVNVSECPHGTVNPTYEAGKICKDIGILPGFDITTEAALTKLIYVLGFKNLSLDEKKTMMMTNLRGEITKP</sequence>
<dbReference type="Gene3D" id="3.40.50.40">
    <property type="match status" value="1"/>
</dbReference>
<protein>
    <recommendedName>
        <fullName evidence="1">asparaginase</fullName>
        <ecNumber evidence="1">3.5.1.1</ecNumber>
    </recommendedName>
</protein>
<evidence type="ECO:0000313" key="6">
    <source>
        <dbReference type="RefSeq" id="XP_017779700.1"/>
    </source>
</evidence>
<dbReference type="PANTHER" id="PTHR11707:SF28">
    <property type="entry name" value="60 KDA LYSOPHOSPHOLIPASE"/>
    <property type="match status" value="1"/>
</dbReference>
<name>A0ABM1MYQ0_NICVS</name>
<evidence type="ECO:0000313" key="5">
    <source>
        <dbReference type="Proteomes" id="UP000695000"/>
    </source>
</evidence>
<dbReference type="Gene3D" id="3.40.50.1170">
    <property type="entry name" value="L-asparaginase, N-terminal domain"/>
    <property type="match status" value="1"/>
</dbReference>
<dbReference type="Pfam" id="PF00710">
    <property type="entry name" value="Asparaginase"/>
    <property type="match status" value="1"/>
</dbReference>
<dbReference type="InterPro" id="IPR037152">
    <property type="entry name" value="L-asparaginase_N_sf"/>
</dbReference>
<dbReference type="SMART" id="SM00870">
    <property type="entry name" value="Asparaginase"/>
    <property type="match status" value="1"/>
</dbReference>
<dbReference type="InterPro" id="IPR027474">
    <property type="entry name" value="L-asparaginase_N"/>
</dbReference>